<gene>
    <name evidence="1" type="ORF">D4764_02G0006510</name>
</gene>
<sequence length="68" mass="7260">MFTSDSDHSIDWLADDDGDDDDVTGVRAVLSSAAGSLTHEFRTLGTGVLNLHVVLRMRSASEGAKPDK</sequence>
<evidence type="ECO:0000313" key="2">
    <source>
        <dbReference type="Proteomes" id="UP000324091"/>
    </source>
</evidence>
<comment type="caution">
    <text evidence="1">The sequence shown here is derived from an EMBL/GenBank/DDBJ whole genome shotgun (WGS) entry which is preliminary data.</text>
</comment>
<dbReference type="EMBL" id="RHFK02000012">
    <property type="protein sequence ID" value="TWW67610.1"/>
    <property type="molecule type" value="Genomic_DNA"/>
</dbReference>
<protein>
    <submittedName>
        <fullName evidence="1">Uncharacterized protein</fullName>
    </submittedName>
</protein>
<keyword evidence="2" id="KW-1185">Reference proteome</keyword>
<evidence type="ECO:0000313" key="1">
    <source>
        <dbReference type="EMBL" id="TWW67610.1"/>
    </source>
</evidence>
<reference evidence="1 2" key="1">
    <citation type="submission" date="2019-04" db="EMBL/GenBank/DDBJ databases">
        <title>Chromosome genome assembly for Takifugu flavidus.</title>
        <authorList>
            <person name="Xiao S."/>
        </authorList>
    </citation>
    <scope>NUCLEOTIDE SEQUENCE [LARGE SCALE GENOMIC DNA]</scope>
    <source>
        <strain evidence="1">HTHZ2018</strain>
        <tissue evidence="1">Muscle</tissue>
    </source>
</reference>
<proteinExistence type="predicted"/>
<accession>A0A5C6NN47</accession>
<name>A0A5C6NN47_9TELE</name>
<dbReference type="AlphaFoldDB" id="A0A5C6NN47"/>
<dbReference type="Proteomes" id="UP000324091">
    <property type="component" value="Chromosome 2"/>
</dbReference>
<organism evidence="1 2">
    <name type="scientific">Takifugu flavidus</name>
    <name type="common">sansaifugu</name>
    <dbReference type="NCBI Taxonomy" id="433684"/>
    <lineage>
        <taxon>Eukaryota</taxon>
        <taxon>Metazoa</taxon>
        <taxon>Chordata</taxon>
        <taxon>Craniata</taxon>
        <taxon>Vertebrata</taxon>
        <taxon>Euteleostomi</taxon>
        <taxon>Actinopterygii</taxon>
        <taxon>Neopterygii</taxon>
        <taxon>Teleostei</taxon>
        <taxon>Neoteleostei</taxon>
        <taxon>Acanthomorphata</taxon>
        <taxon>Eupercaria</taxon>
        <taxon>Tetraodontiformes</taxon>
        <taxon>Tetradontoidea</taxon>
        <taxon>Tetraodontidae</taxon>
        <taxon>Takifugu</taxon>
    </lineage>
</organism>